<feature type="compositionally biased region" description="Basic residues" evidence="1">
    <location>
        <begin position="1"/>
        <end position="12"/>
    </location>
</feature>
<sequence length="25" mass="3077">FDHPRQSPRRHRERGDRPPHQARGM</sequence>
<name>A0A6J4V2V5_9BACT</name>
<protein>
    <submittedName>
        <fullName evidence="2">Oligopeptide transport system permease protein OppB</fullName>
    </submittedName>
</protein>
<feature type="non-terminal residue" evidence="2">
    <location>
        <position position="1"/>
    </location>
</feature>
<dbReference type="AlphaFoldDB" id="A0A6J4V2V5"/>
<proteinExistence type="predicted"/>
<evidence type="ECO:0000256" key="1">
    <source>
        <dbReference type="SAM" id="MobiDB-lite"/>
    </source>
</evidence>
<accession>A0A6J4V2V5</accession>
<feature type="non-terminal residue" evidence="2">
    <location>
        <position position="25"/>
    </location>
</feature>
<evidence type="ECO:0000313" key="2">
    <source>
        <dbReference type="EMBL" id="CAA9565712.1"/>
    </source>
</evidence>
<gene>
    <name evidence="2" type="ORF">AVDCRST_MAG70-2022</name>
</gene>
<dbReference type="EMBL" id="CADCWH010000324">
    <property type="protein sequence ID" value="CAA9565712.1"/>
    <property type="molecule type" value="Genomic_DNA"/>
</dbReference>
<reference evidence="2" key="1">
    <citation type="submission" date="2020-02" db="EMBL/GenBank/DDBJ databases">
        <authorList>
            <person name="Meier V. D."/>
        </authorList>
    </citation>
    <scope>NUCLEOTIDE SEQUENCE</scope>
    <source>
        <strain evidence="2">AVDCRST_MAG70</strain>
    </source>
</reference>
<feature type="region of interest" description="Disordered" evidence="1">
    <location>
        <begin position="1"/>
        <end position="25"/>
    </location>
</feature>
<organism evidence="2">
    <name type="scientific">uncultured Thermomicrobiales bacterium</name>
    <dbReference type="NCBI Taxonomy" id="1645740"/>
    <lineage>
        <taxon>Bacteria</taxon>
        <taxon>Pseudomonadati</taxon>
        <taxon>Thermomicrobiota</taxon>
        <taxon>Thermomicrobia</taxon>
        <taxon>Thermomicrobiales</taxon>
        <taxon>environmental samples</taxon>
    </lineage>
</organism>